<organism evidence="1 2">
    <name type="scientific">Azospirillum humicireducens</name>
    <dbReference type="NCBI Taxonomy" id="1226968"/>
    <lineage>
        <taxon>Bacteria</taxon>
        <taxon>Pseudomonadati</taxon>
        <taxon>Pseudomonadota</taxon>
        <taxon>Alphaproteobacteria</taxon>
        <taxon>Rhodospirillales</taxon>
        <taxon>Azospirillaceae</taxon>
        <taxon>Azospirillum</taxon>
    </lineage>
</organism>
<dbReference type="InterPro" id="IPR010982">
    <property type="entry name" value="Lambda_DNA-bd_dom_sf"/>
</dbReference>
<proteinExistence type="predicted"/>
<dbReference type="AlphaFoldDB" id="A0A2R4VTH8"/>
<geneLocation type="plasmid" evidence="1 2">
    <name>pYZ2</name>
</geneLocation>
<dbReference type="KEGG" id="ahu:A6A40_22345"/>
<evidence type="ECO:0000313" key="1">
    <source>
        <dbReference type="EMBL" id="AWB07724.1"/>
    </source>
</evidence>
<dbReference type="Proteomes" id="UP000077405">
    <property type="component" value="Plasmid pYZ2"/>
</dbReference>
<evidence type="ECO:0000313" key="2">
    <source>
        <dbReference type="Proteomes" id="UP000077405"/>
    </source>
</evidence>
<accession>A0A2R4VTH8</accession>
<keyword evidence="2" id="KW-1185">Reference proteome</keyword>
<dbReference type="GO" id="GO:0003677">
    <property type="term" value="F:DNA binding"/>
    <property type="evidence" value="ECO:0007669"/>
    <property type="project" value="InterPro"/>
</dbReference>
<keyword evidence="1" id="KW-0614">Plasmid</keyword>
<name>A0A2R4VTH8_9PROT</name>
<dbReference type="Gene3D" id="1.10.260.40">
    <property type="entry name" value="lambda repressor-like DNA-binding domains"/>
    <property type="match status" value="1"/>
</dbReference>
<reference evidence="1 2" key="1">
    <citation type="submission" date="2018-04" db="EMBL/GenBank/DDBJ databases">
        <title>Complete genome sequence of the nitrogen-fixing bacterium Azospirillum humicireducens type strain SgZ-5.</title>
        <authorList>
            <person name="Yu Z."/>
        </authorList>
    </citation>
    <scope>NUCLEOTIDE SEQUENCE [LARGE SCALE GENOMIC DNA]</scope>
    <source>
        <strain evidence="1 2">SgZ-5</strain>
        <plasmid evidence="1 2">pYZ2</plasmid>
    </source>
</reference>
<dbReference type="EMBL" id="CP028903">
    <property type="protein sequence ID" value="AWB07724.1"/>
    <property type="molecule type" value="Genomic_DNA"/>
</dbReference>
<sequence length="77" mass="8292">MGSMNSIMTPDQCRTARNLLDWSVGDLGRRSGADLEAVAGFENGRNAADSLIVTSLRRTFESVGVEFINWGSGARLS</sequence>
<gene>
    <name evidence="1" type="ORF">A6A40_22345</name>
</gene>
<protein>
    <submittedName>
        <fullName evidence="1">Transcriptional regulator</fullName>
    </submittedName>
</protein>